<dbReference type="PANTHER" id="PTHR10589">
    <property type="entry name" value="UBIQUITIN CARBOXYL-TERMINAL HYDROLASE"/>
    <property type="match status" value="1"/>
</dbReference>
<dbReference type="EMBL" id="KV425904">
    <property type="protein sequence ID" value="KZW00032.1"/>
    <property type="molecule type" value="Genomic_DNA"/>
</dbReference>
<proteinExistence type="inferred from homology"/>
<dbReference type="InterPro" id="IPR036959">
    <property type="entry name" value="Peptidase_C12_UCH_sf"/>
</dbReference>
<feature type="site" description="Transition state stabilizer" evidence="7">
    <location>
        <position position="93"/>
    </location>
</feature>
<dbReference type="EC" id="3.4.19.12" evidence="8"/>
<evidence type="ECO:0000256" key="4">
    <source>
        <dbReference type="ARBA" id="ARBA00022786"/>
    </source>
</evidence>
<dbReference type="PROSITE" id="PS52048">
    <property type="entry name" value="UCH_DOMAIN"/>
    <property type="match status" value="1"/>
</dbReference>
<sequence length="241" mass="26249">MSTPRKWIPLESEPQVLNEWAKHAGLATKQYEFCDIYGLDPELLALVPKPVKAVLLVFPIAETIEAQRKAEDARIASEGGQPDVDPSIVFISQTIPNACGTIALLHAILNTDVTIAPKSALARFQEECLDKTPDARGKLLEETEIFASIHATAARGGQSAIPRNNDTDLHYVVFLLAPSPSSEGLEQRVIELDGRRPLPVDHGACADDKLLDAVAKIVQNKYMIYSTSLQFSMIALAPPEA</sequence>
<evidence type="ECO:0000256" key="2">
    <source>
        <dbReference type="ARBA" id="ARBA00009326"/>
    </source>
</evidence>
<protein>
    <recommendedName>
        <fullName evidence="8">Ubiquitin carboxyl-terminal hydrolase</fullName>
        <ecNumber evidence="8">3.4.19.12</ecNumber>
    </recommendedName>
</protein>
<dbReference type="AlphaFoldDB" id="A0A165N0I0"/>
<comment type="catalytic activity">
    <reaction evidence="1 7 8">
        <text>Thiol-dependent hydrolysis of ester, thioester, amide, peptide and isopeptide bonds formed by the C-terminal Gly of ubiquitin (a 76-residue protein attached to proteins as an intracellular targeting signal).</text>
        <dbReference type="EC" id="3.4.19.12"/>
    </reaction>
</comment>
<dbReference type="InterPro" id="IPR038765">
    <property type="entry name" value="Papain-like_cys_pep_sf"/>
</dbReference>
<dbReference type="GO" id="GO:0016579">
    <property type="term" value="P:protein deubiquitination"/>
    <property type="evidence" value="ECO:0007669"/>
    <property type="project" value="TreeGrafter"/>
</dbReference>
<feature type="active site" description="Nucleophile" evidence="7">
    <location>
        <position position="99"/>
    </location>
</feature>
<feature type="site" description="Important for enzyme activity" evidence="7">
    <location>
        <position position="193"/>
    </location>
</feature>
<evidence type="ECO:0000256" key="7">
    <source>
        <dbReference type="PROSITE-ProRule" id="PRU01393"/>
    </source>
</evidence>
<keyword evidence="5 7" id="KW-0378">Hydrolase</keyword>
<reference evidence="10 11" key="1">
    <citation type="journal article" date="2016" name="Mol. Biol. Evol.">
        <title>Comparative Genomics of Early-Diverging Mushroom-Forming Fungi Provides Insights into the Origins of Lignocellulose Decay Capabilities.</title>
        <authorList>
            <person name="Nagy L.G."/>
            <person name="Riley R."/>
            <person name="Tritt A."/>
            <person name="Adam C."/>
            <person name="Daum C."/>
            <person name="Floudas D."/>
            <person name="Sun H."/>
            <person name="Yadav J.S."/>
            <person name="Pangilinan J."/>
            <person name="Larsson K.H."/>
            <person name="Matsuura K."/>
            <person name="Barry K."/>
            <person name="Labutti K."/>
            <person name="Kuo R."/>
            <person name="Ohm R.A."/>
            <person name="Bhattacharya S.S."/>
            <person name="Shirouzu T."/>
            <person name="Yoshinaga Y."/>
            <person name="Martin F.M."/>
            <person name="Grigoriev I.V."/>
            <person name="Hibbett D.S."/>
        </authorList>
    </citation>
    <scope>NUCLEOTIDE SEQUENCE [LARGE SCALE GENOMIC DNA]</scope>
    <source>
        <strain evidence="10 11">HHB12029</strain>
    </source>
</reference>
<dbReference type="CDD" id="cd09616">
    <property type="entry name" value="Peptidase_C12_UCH_L1_L3"/>
    <property type="match status" value="1"/>
</dbReference>
<evidence type="ECO:0000259" key="9">
    <source>
        <dbReference type="PROSITE" id="PS52048"/>
    </source>
</evidence>
<gene>
    <name evidence="10" type="ORF">EXIGLDRAFT_191130</name>
</gene>
<dbReference type="PRINTS" id="PR00707">
    <property type="entry name" value="UBCTHYDRLASE"/>
</dbReference>
<evidence type="ECO:0000256" key="6">
    <source>
        <dbReference type="ARBA" id="ARBA00022807"/>
    </source>
</evidence>
<dbReference type="Gene3D" id="3.40.532.10">
    <property type="entry name" value="Peptidase C12, ubiquitin carboxyl-terminal hydrolase"/>
    <property type="match status" value="1"/>
</dbReference>
<feature type="active site" description="Proton donor" evidence="7">
    <location>
        <position position="170"/>
    </location>
</feature>
<feature type="domain" description="UCH catalytic" evidence="9">
    <location>
        <begin position="6"/>
        <end position="238"/>
    </location>
</feature>
<evidence type="ECO:0000256" key="8">
    <source>
        <dbReference type="RuleBase" id="RU361215"/>
    </source>
</evidence>
<accession>A0A165N0I0</accession>
<dbReference type="GO" id="GO:0004843">
    <property type="term" value="F:cysteine-type deubiquitinase activity"/>
    <property type="evidence" value="ECO:0007669"/>
    <property type="project" value="UniProtKB-UniRule"/>
</dbReference>
<name>A0A165N0I0_EXIGL</name>
<evidence type="ECO:0000256" key="5">
    <source>
        <dbReference type="ARBA" id="ARBA00022801"/>
    </source>
</evidence>
<dbReference type="GO" id="GO:0005737">
    <property type="term" value="C:cytoplasm"/>
    <property type="evidence" value="ECO:0007669"/>
    <property type="project" value="TreeGrafter"/>
</dbReference>
<dbReference type="GO" id="GO:0006511">
    <property type="term" value="P:ubiquitin-dependent protein catabolic process"/>
    <property type="evidence" value="ECO:0007669"/>
    <property type="project" value="UniProtKB-UniRule"/>
</dbReference>
<keyword evidence="4 7" id="KW-0833">Ubl conjugation pathway</keyword>
<comment type="similarity">
    <text evidence="2 7 8">Belongs to the peptidase C12 family.</text>
</comment>
<dbReference type="Pfam" id="PF01088">
    <property type="entry name" value="Peptidase_C12"/>
    <property type="match status" value="1"/>
</dbReference>
<evidence type="ECO:0000256" key="3">
    <source>
        <dbReference type="ARBA" id="ARBA00022670"/>
    </source>
</evidence>
<organism evidence="10 11">
    <name type="scientific">Exidia glandulosa HHB12029</name>
    <dbReference type="NCBI Taxonomy" id="1314781"/>
    <lineage>
        <taxon>Eukaryota</taxon>
        <taxon>Fungi</taxon>
        <taxon>Dikarya</taxon>
        <taxon>Basidiomycota</taxon>
        <taxon>Agaricomycotina</taxon>
        <taxon>Agaricomycetes</taxon>
        <taxon>Auriculariales</taxon>
        <taxon>Exidiaceae</taxon>
        <taxon>Exidia</taxon>
    </lineage>
</organism>
<dbReference type="FunFam" id="3.40.532.10:FF:000006">
    <property type="entry name" value="Ubiquitin carboxyl-terminal hydrolase"/>
    <property type="match status" value="1"/>
</dbReference>
<dbReference type="InParanoid" id="A0A165N0I0"/>
<dbReference type="FunCoup" id="A0A165N0I0">
    <property type="interactions" value="488"/>
</dbReference>
<keyword evidence="3 7" id="KW-0645">Protease</keyword>
<evidence type="ECO:0000313" key="11">
    <source>
        <dbReference type="Proteomes" id="UP000077266"/>
    </source>
</evidence>
<dbReference type="SUPFAM" id="SSF54001">
    <property type="entry name" value="Cysteine proteinases"/>
    <property type="match status" value="1"/>
</dbReference>
<evidence type="ECO:0000313" key="10">
    <source>
        <dbReference type="EMBL" id="KZW00032.1"/>
    </source>
</evidence>
<dbReference type="InterPro" id="IPR001578">
    <property type="entry name" value="Peptidase_C12_UCH"/>
</dbReference>
<keyword evidence="11" id="KW-1185">Reference proteome</keyword>
<dbReference type="PANTHER" id="PTHR10589:SF17">
    <property type="entry name" value="UBIQUITIN CARBOXYL-TERMINAL HYDROLASE"/>
    <property type="match status" value="1"/>
</dbReference>
<dbReference type="OrthoDB" id="427186at2759"/>
<dbReference type="STRING" id="1314781.A0A165N0I0"/>
<dbReference type="Proteomes" id="UP000077266">
    <property type="component" value="Unassembled WGS sequence"/>
</dbReference>
<keyword evidence="6 7" id="KW-0788">Thiol protease</keyword>
<evidence type="ECO:0000256" key="1">
    <source>
        <dbReference type="ARBA" id="ARBA00000707"/>
    </source>
</evidence>